<keyword evidence="1" id="KW-1133">Transmembrane helix</keyword>
<feature type="transmembrane region" description="Helical" evidence="1">
    <location>
        <begin position="174"/>
        <end position="192"/>
    </location>
</feature>
<protein>
    <submittedName>
        <fullName evidence="2">Uncharacterized protein</fullName>
    </submittedName>
</protein>
<dbReference type="Pfam" id="PF20128">
    <property type="entry name" value="DUF6518"/>
    <property type="match status" value="1"/>
</dbReference>
<gene>
    <name evidence="2" type="ORF">GA0074704_1369</name>
</gene>
<keyword evidence="3" id="KW-1185">Reference proteome</keyword>
<evidence type="ECO:0000313" key="2">
    <source>
        <dbReference type="EMBL" id="SCG43123.1"/>
    </source>
</evidence>
<organism evidence="2 3">
    <name type="scientific">Micromonospora siamensis</name>
    <dbReference type="NCBI Taxonomy" id="299152"/>
    <lineage>
        <taxon>Bacteria</taxon>
        <taxon>Bacillati</taxon>
        <taxon>Actinomycetota</taxon>
        <taxon>Actinomycetes</taxon>
        <taxon>Micromonosporales</taxon>
        <taxon>Micromonosporaceae</taxon>
        <taxon>Micromonospora</taxon>
    </lineage>
</organism>
<feature type="transmembrane region" description="Helical" evidence="1">
    <location>
        <begin position="109"/>
        <end position="129"/>
    </location>
</feature>
<keyword evidence="1" id="KW-0812">Transmembrane</keyword>
<feature type="transmembrane region" description="Helical" evidence="1">
    <location>
        <begin position="74"/>
        <end position="97"/>
    </location>
</feature>
<dbReference type="RefSeq" id="WP_088969707.1">
    <property type="nucleotide sequence ID" value="NZ_JBHLYF010000014.1"/>
</dbReference>
<feature type="transmembrane region" description="Helical" evidence="1">
    <location>
        <begin position="199"/>
        <end position="221"/>
    </location>
</feature>
<dbReference type="EMBL" id="LT607751">
    <property type="protein sequence ID" value="SCG43123.1"/>
    <property type="molecule type" value="Genomic_DNA"/>
</dbReference>
<dbReference type="AlphaFoldDB" id="A0A1C5HB02"/>
<feature type="transmembrane region" description="Helical" evidence="1">
    <location>
        <begin position="136"/>
        <end position="154"/>
    </location>
</feature>
<reference evidence="2 3" key="1">
    <citation type="submission" date="2016-06" db="EMBL/GenBank/DDBJ databases">
        <authorList>
            <person name="Kjaerup R.B."/>
            <person name="Dalgaard T.S."/>
            <person name="Juul-Madsen H.R."/>
        </authorList>
    </citation>
    <scope>NUCLEOTIDE SEQUENCE [LARGE SCALE GENOMIC DNA]</scope>
    <source>
        <strain evidence="2 3">DSM 45097</strain>
    </source>
</reference>
<proteinExistence type="predicted"/>
<name>A0A1C5HB02_9ACTN</name>
<sequence>MTDPKIGMMTCNRDVRRRHRVLTVVACGLLLGAVDLLLQRGLPYPWANLANSSAVWALGAFDIGWWLRAGWWRSALAGIVLLVVAVQVYHLTAAVVLNDDVQMLWSSTGIMWSAFGVLAGALFGAAGGLTHDRRPWLRPIAVAMPGAVLLAEAAMLVDRSDNPGGGPNYRTDSLQTAAIEAILGVALILLVARTNRVRLQALTAAIVLAAIGFAGFTVAGFGD</sequence>
<keyword evidence="1" id="KW-0472">Membrane</keyword>
<accession>A0A1C5HB02</accession>
<feature type="transmembrane region" description="Helical" evidence="1">
    <location>
        <begin position="44"/>
        <end position="67"/>
    </location>
</feature>
<evidence type="ECO:0000256" key="1">
    <source>
        <dbReference type="SAM" id="Phobius"/>
    </source>
</evidence>
<evidence type="ECO:0000313" key="3">
    <source>
        <dbReference type="Proteomes" id="UP000198210"/>
    </source>
</evidence>
<feature type="transmembrane region" description="Helical" evidence="1">
    <location>
        <begin position="21"/>
        <end position="38"/>
    </location>
</feature>
<dbReference type="InterPro" id="IPR045393">
    <property type="entry name" value="DUF6518"/>
</dbReference>
<dbReference type="Proteomes" id="UP000198210">
    <property type="component" value="Chromosome I"/>
</dbReference>